<reference evidence="2 3" key="1">
    <citation type="submission" date="2024-07" db="EMBL/GenBank/DDBJ databases">
        <authorList>
            <person name="Wang L."/>
        </authorList>
    </citation>
    <scope>NUCLEOTIDE SEQUENCE [LARGE SCALE GENOMIC DNA]</scope>
    <source>
        <strain evidence="2 3">WL359</strain>
    </source>
</reference>
<keyword evidence="1" id="KW-1133">Transmembrane helix</keyword>
<keyword evidence="3" id="KW-1185">Reference proteome</keyword>
<name>A0ABV3NZP2_9ENTR</name>
<evidence type="ECO:0000313" key="3">
    <source>
        <dbReference type="Proteomes" id="UP001555342"/>
    </source>
</evidence>
<dbReference type="EMBL" id="JBFMVT010000002">
    <property type="protein sequence ID" value="MEW7315027.1"/>
    <property type="molecule type" value="Genomic_DNA"/>
</dbReference>
<keyword evidence="1" id="KW-0472">Membrane</keyword>
<accession>A0ABV3NZP2</accession>
<gene>
    <name evidence="2" type="ORF">AB1E22_20350</name>
</gene>
<dbReference type="RefSeq" id="WP_367597034.1">
    <property type="nucleotide sequence ID" value="NZ_JBFMVT010000002.1"/>
</dbReference>
<sequence>MEKYVFYTKDSATKVFAKSSLSPNDISQLKEDGFKKYPLEFEAESKQQAIAKLNENGRESLESLSQFTGNHLFMIILMVGTFILIYLLR</sequence>
<protein>
    <submittedName>
        <fullName evidence="2">Uncharacterized protein</fullName>
    </submittedName>
</protein>
<keyword evidence="1" id="KW-0812">Transmembrane</keyword>
<evidence type="ECO:0000313" key="2">
    <source>
        <dbReference type="EMBL" id="MEW7315027.1"/>
    </source>
</evidence>
<organism evidence="2 3">
    <name type="scientific">Buttiauxella gaviniae</name>
    <dbReference type="NCBI Taxonomy" id="82990"/>
    <lineage>
        <taxon>Bacteria</taxon>
        <taxon>Pseudomonadati</taxon>
        <taxon>Pseudomonadota</taxon>
        <taxon>Gammaproteobacteria</taxon>
        <taxon>Enterobacterales</taxon>
        <taxon>Enterobacteriaceae</taxon>
        <taxon>Buttiauxella</taxon>
    </lineage>
</organism>
<comment type="caution">
    <text evidence="2">The sequence shown here is derived from an EMBL/GenBank/DDBJ whole genome shotgun (WGS) entry which is preliminary data.</text>
</comment>
<feature type="transmembrane region" description="Helical" evidence="1">
    <location>
        <begin position="71"/>
        <end position="88"/>
    </location>
</feature>
<dbReference type="Proteomes" id="UP001555342">
    <property type="component" value="Unassembled WGS sequence"/>
</dbReference>
<proteinExistence type="predicted"/>
<evidence type="ECO:0000256" key="1">
    <source>
        <dbReference type="SAM" id="Phobius"/>
    </source>
</evidence>